<dbReference type="RefSeq" id="WP_283756567.1">
    <property type="nucleotide sequence ID" value="NZ_JAQOSQ010000001.1"/>
</dbReference>
<dbReference type="Proteomes" id="UP001232992">
    <property type="component" value="Unassembled WGS sequence"/>
</dbReference>
<name>A0ABT7BRU6_9CYAN</name>
<proteinExistence type="predicted"/>
<reference evidence="1 2" key="1">
    <citation type="submission" date="2023-01" db="EMBL/GenBank/DDBJ databases">
        <title>Novel diversity within Roseofilum (Cyanobacteria; Desertifilaceae) from marine benthic mats with descriptions of four novel species.</title>
        <authorList>
            <person name="Wang Y."/>
            <person name="Berthold D.E."/>
            <person name="Hu J."/>
            <person name="Lefler F.W."/>
            <person name="Laughinghouse H.D. IV."/>
        </authorList>
    </citation>
    <scope>NUCLEOTIDE SEQUENCE [LARGE SCALE GENOMIC DNA]</scope>
    <source>
        <strain evidence="1 2">BLCC-M143</strain>
    </source>
</reference>
<organism evidence="1 2">
    <name type="scientific">Roseofilum casamattae BLCC-M143</name>
    <dbReference type="NCBI Taxonomy" id="3022442"/>
    <lineage>
        <taxon>Bacteria</taxon>
        <taxon>Bacillati</taxon>
        <taxon>Cyanobacteriota</taxon>
        <taxon>Cyanophyceae</taxon>
        <taxon>Desertifilales</taxon>
        <taxon>Desertifilaceae</taxon>
        <taxon>Roseofilum</taxon>
        <taxon>Roseofilum casamattae</taxon>
    </lineage>
</organism>
<evidence type="ECO:0000313" key="1">
    <source>
        <dbReference type="EMBL" id="MDJ1181918.1"/>
    </source>
</evidence>
<accession>A0ABT7BRU6</accession>
<evidence type="ECO:0000313" key="2">
    <source>
        <dbReference type="Proteomes" id="UP001232992"/>
    </source>
</evidence>
<dbReference type="EMBL" id="JAQOSQ010000001">
    <property type="protein sequence ID" value="MDJ1181918.1"/>
    <property type="molecule type" value="Genomic_DNA"/>
</dbReference>
<keyword evidence="2" id="KW-1185">Reference proteome</keyword>
<protein>
    <submittedName>
        <fullName evidence="1">Uncharacterized protein</fullName>
    </submittedName>
</protein>
<comment type="caution">
    <text evidence="1">The sequence shown here is derived from an EMBL/GenBank/DDBJ whole genome shotgun (WGS) entry which is preliminary data.</text>
</comment>
<sequence>MVSNLINKVTTAKDLEPLQEIINRAIGEVCWRANLGYGDELSLHMGKRLPYAQKSMSGKEKGEWILGTRATAWSLERAGEIIATFDEEATSLKQKIQILEQAQITALETSYSELGLAIEFDNECKLTLFPKPEADTRLPYWEWFAPSRMLLKVGPGAVWSYELIA</sequence>
<gene>
    <name evidence="1" type="ORF">PMH09_01805</name>
</gene>